<keyword evidence="3" id="KW-1185">Reference proteome</keyword>
<dbReference type="EMBL" id="QOVF01000001">
    <property type="protein sequence ID" value="KAA0696161.1"/>
    <property type="molecule type" value="Genomic_DNA"/>
</dbReference>
<sequence>MSLRQLLFVSVFCLVVTSPVQADQGINDRLLIHEMRSLASSICANVLVFYNQNGSPFVEQNRQSYQQSLVKLEGLSSQLNRPIITEHVRTLVASVDDTSELPQSGAALRATAPGFTLWLLPVVESHYQLQSDLDALYKATEPNADGKADVGLHTLSQRLSELMVGYQVAAFSRLGAEQWVMTEEAVIEHDQEVLALFERLTVDHLDISPAVERSHRYYTFTRPLLLNQTGNWAPNAVERFLALALGELNHLSVE</sequence>
<feature type="signal peptide" evidence="1">
    <location>
        <begin position="1"/>
        <end position="22"/>
    </location>
</feature>
<dbReference type="RefSeq" id="WP_149331144.1">
    <property type="nucleotide sequence ID" value="NZ_QOVF01000001.1"/>
</dbReference>
<evidence type="ECO:0000256" key="1">
    <source>
        <dbReference type="SAM" id="SignalP"/>
    </source>
</evidence>
<comment type="caution">
    <text evidence="2">The sequence shown here is derived from an EMBL/GenBank/DDBJ whole genome shotgun (WGS) entry which is preliminary data.</text>
</comment>
<reference evidence="2 3" key="1">
    <citation type="submission" date="2018-07" db="EMBL/GenBank/DDBJ databases">
        <title>Pseudomonas laoshanensis sp. nov., isolated from soil.</title>
        <authorList>
            <person name="Sun J."/>
            <person name="Yu L."/>
            <person name="Wang M."/>
            <person name="Zhang C."/>
        </authorList>
    </citation>
    <scope>NUCLEOTIDE SEQUENCE [LARGE SCALE GENOMIC DNA]</scope>
    <source>
        <strain evidence="2 3">Y22</strain>
    </source>
</reference>
<protein>
    <submittedName>
        <fullName evidence="2">Uncharacterized protein</fullName>
    </submittedName>
</protein>
<dbReference type="AlphaFoldDB" id="A0A7V7KYJ4"/>
<name>A0A7V7KYJ4_9GAMM</name>
<proteinExistence type="predicted"/>
<evidence type="ECO:0000313" key="3">
    <source>
        <dbReference type="Proteomes" id="UP000463138"/>
    </source>
</evidence>
<organism evidence="2 3">
    <name type="scientific">Halopseudomonas laoshanensis</name>
    <dbReference type="NCBI Taxonomy" id="2268758"/>
    <lineage>
        <taxon>Bacteria</taxon>
        <taxon>Pseudomonadati</taxon>
        <taxon>Pseudomonadota</taxon>
        <taxon>Gammaproteobacteria</taxon>
        <taxon>Pseudomonadales</taxon>
        <taxon>Pseudomonadaceae</taxon>
        <taxon>Halopseudomonas</taxon>
    </lineage>
</organism>
<feature type="chain" id="PRO_5031148466" evidence="1">
    <location>
        <begin position="23"/>
        <end position="254"/>
    </location>
</feature>
<evidence type="ECO:0000313" key="2">
    <source>
        <dbReference type="EMBL" id="KAA0696161.1"/>
    </source>
</evidence>
<gene>
    <name evidence="2" type="ORF">DT594_02015</name>
</gene>
<accession>A0A7V7KYJ4</accession>
<dbReference type="Proteomes" id="UP000463138">
    <property type="component" value="Unassembled WGS sequence"/>
</dbReference>
<keyword evidence="1" id="KW-0732">Signal</keyword>
<dbReference type="OrthoDB" id="6846065at2"/>